<name>A0AAP0WQZ4_LIQFO</name>
<organism evidence="5 6">
    <name type="scientific">Liquidambar formosana</name>
    <name type="common">Formosan gum</name>
    <dbReference type="NCBI Taxonomy" id="63359"/>
    <lineage>
        <taxon>Eukaryota</taxon>
        <taxon>Viridiplantae</taxon>
        <taxon>Streptophyta</taxon>
        <taxon>Embryophyta</taxon>
        <taxon>Tracheophyta</taxon>
        <taxon>Spermatophyta</taxon>
        <taxon>Magnoliopsida</taxon>
        <taxon>eudicotyledons</taxon>
        <taxon>Gunneridae</taxon>
        <taxon>Pentapetalae</taxon>
        <taxon>Saxifragales</taxon>
        <taxon>Altingiaceae</taxon>
        <taxon>Liquidambar</taxon>
    </lineage>
</organism>
<dbReference type="Proteomes" id="UP001415857">
    <property type="component" value="Unassembled WGS sequence"/>
</dbReference>
<proteinExistence type="inferred from homology"/>
<dbReference type="InterPro" id="IPR001087">
    <property type="entry name" value="GDSL"/>
</dbReference>
<sequence length="460" mass="51418">MALGSKLSLSILDPALQPSDTVEGLNYASGSAGILPETGRALGDNISLKKQIKMFRTTVRKYMPESFKTKKELKTHLSRSIFLIHIGSNDYINNFLQPRLYNSSRHYNANQFAQVLAHQLGTSLKELHGWGVRKFLVFQIPPLGCYPTLAKSGRPKTGCDEGVNTLVSIYNKKLARELKRLRSTLKGSTFVVAKSYNLIYDMVKNPAHYGSGSAPSLCELLWNSFRDWDSNGVVWDMLAFAYSRSEMVHDALVVLAKMKDLSFQPSILTYSSLLYNLRCTDHLWNVYDEIKSSGIPPSEFTNSIFIDGLCRQSRLQDAVSFIQETEGKEFGPSIVSFNTLMSGFCKMGFVDVAKSFFCMMLNCGLRPDAYSYNILIHGLCIAGSLEEALEFTIDMERHGVEPDVVTYNILAKGFRLLGLMSGAWKVIEKMLLKGVNPDVVTYTILICGHCQMGNIEEGFS</sequence>
<keyword evidence="3" id="KW-0677">Repeat</keyword>
<dbReference type="Pfam" id="PF01535">
    <property type="entry name" value="PPR"/>
    <property type="match status" value="1"/>
</dbReference>
<dbReference type="Pfam" id="PF00657">
    <property type="entry name" value="Lipase_GDSL"/>
    <property type="match status" value="1"/>
</dbReference>
<dbReference type="InterPro" id="IPR036514">
    <property type="entry name" value="SGNH_hydro_sf"/>
</dbReference>
<evidence type="ECO:0008006" key="7">
    <source>
        <dbReference type="Google" id="ProtNLM"/>
    </source>
</evidence>
<evidence type="ECO:0000256" key="1">
    <source>
        <dbReference type="ARBA" id="ARBA00007626"/>
    </source>
</evidence>
<dbReference type="Pfam" id="PF12854">
    <property type="entry name" value="PPR_1"/>
    <property type="match status" value="1"/>
</dbReference>
<evidence type="ECO:0000256" key="3">
    <source>
        <dbReference type="ARBA" id="ARBA00022737"/>
    </source>
</evidence>
<dbReference type="GO" id="GO:0006396">
    <property type="term" value="P:RNA processing"/>
    <property type="evidence" value="ECO:0007669"/>
    <property type="project" value="TreeGrafter"/>
</dbReference>
<dbReference type="Gene3D" id="1.25.40.10">
    <property type="entry name" value="Tetratricopeptide repeat domain"/>
    <property type="match status" value="2"/>
</dbReference>
<dbReference type="PANTHER" id="PTHR47934:SF9">
    <property type="entry name" value="PENTACOTRIPEPTIDE-REPEAT REGION OF PRORP DOMAIN-CONTAINING PROTEIN"/>
    <property type="match status" value="1"/>
</dbReference>
<dbReference type="Gene3D" id="3.40.50.1110">
    <property type="entry name" value="SGNH hydrolase"/>
    <property type="match status" value="1"/>
</dbReference>
<evidence type="ECO:0000256" key="2">
    <source>
        <dbReference type="ARBA" id="ARBA00008668"/>
    </source>
</evidence>
<reference evidence="5 6" key="1">
    <citation type="journal article" date="2024" name="Plant J.">
        <title>Genome sequences and population genomics reveal climatic adaptation and genomic divergence between two closely related sweetgum species.</title>
        <authorList>
            <person name="Xu W.Q."/>
            <person name="Ren C.Q."/>
            <person name="Zhang X.Y."/>
            <person name="Comes H.P."/>
            <person name="Liu X.H."/>
            <person name="Li Y.G."/>
            <person name="Kettle C.J."/>
            <person name="Jalonen R."/>
            <person name="Gaisberger H."/>
            <person name="Ma Y.Z."/>
            <person name="Qiu Y.X."/>
        </authorList>
    </citation>
    <scope>NUCLEOTIDE SEQUENCE [LARGE SCALE GENOMIC DNA]</scope>
    <source>
        <strain evidence="5">Hangzhou</strain>
    </source>
</reference>
<dbReference type="PROSITE" id="PS51375">
    <property type="entry name" value="PPR"/>
    <property type="match status" value="4"/>
</dbReference>
<dbReference type="AlphaFoldDB" id="A0AAP0WQZ4"/>
<feature type="repeat" description="PPR" evidence="4">
    <location>
        <begin position="403"/>
        <end position="437"/>
    </location>
</feature>
<dbReference type="PANTHER" id="PTHR47934">
    <property type="entry name" value="PENTATRICOPEPTIDE REPEAT-CONTAINING PROTEIN PET309, MITOCHONDRIAL"/>
    <property type="match status" value="1"/>
</dbReference>
<evidence type="ECO:0000256" key="4">
    <source>
        <dbReference type="PROSITE-ProRule" id="PRU00708"/>
    </source>
</evidence>
<feature type="repeat" description="PPR" evidence="4">
    <location>
        <begin position="231"/>
        <end position="265"/>
    </location>
</feature>
<dbReference type="GO" id="GO:0016788">
    <property type="term" value="F:hydrolase activity, acting on ester bonds"/>
    <property type="evidence" value="ECO:0007669"/>
    <property type="project" value="InterPro"/>
</dbReference>
<accession>A0AAP0WQZ4</accession>
<evidence type="ECO:0000313" key="5">
    <source>
        <dbReference type="EMBL" id="KAK9276877.1"/>
    </source>
</evidence>
<gene>
    <name evidence="5" type="ORF">L1049_006414</name>
</gene>
<feature type="repeat" description="PPR" evidence="4">
    <location>
        <begin position="368"/>
        <end position="402"/>
    </location>
</feature>
<dbReference type="GO" id="GO:0005739">
    <property type="term" value="C:mitochondrion"/>
    <property type="evidence" value="ECO:0007669"/>
    <property type="project" value="TreeGrafter"/>
</dbReference>
<dbReference type="EMBL" id="JBBPBK010000010">
    <property type="protein sequence ID" value="KAK9276877.1"/>
    <property type="molecule type" value="Genomic_DNA"/>
</dbReference>
<evidence type="ECO:0000313" key="6">
    <source>
        <dbReference type="Proteomes" id="UP001415857"/>
    </source>
</evidence>
<dbReference type="InterPro" id="IPR002885">
    <property type="entry name" value="PPR_rpt"/>
</dbReference>
<comment type="similarity">
    <text evidence="2">Belongs to the 'GDSL' lipolytic enzyme family.</text>
</comment>
<dbReference type="InterPro" id="IPR011990">
    <property type="entry name" value="TPR-like_helical_dom_sf"/>
</dbReference>
<dbReference type="NCBIfam" id="TIGR00756">
    <property type="entry name" value="PPR"/>
    <property type="match status" value="4"/>
</dbReference>
<dbReference type="Pfam" id="PF13041">
    <property type="entry name" value="PPR_2"/>
    <property type="match status" value="1"/>
</dbReference>
<comment type="caution">
    <text evidence="5">The sequence shown here is derived from an EMBL/GenBank/DDBJ whole genome shotgun (WGS) entry which is preliminary data.</text>
</comment>
<protein>
    <recommendedName>
        <fullName evidence="7">Pentatricopeptide repeat-containing protein</fullName>
    </recommendedName>
</protein>
<feature type="repeat" description="PPR" evidence="4">
    <location>
        <begin position="333"/>
        <end position="367"/>
    </location>
</feature>
<dbReference type="InterPro" id="IPR051114">
    <property type="entry name" value="Mito_RNA_Proc_CCM1"/>
</dbReference>
<dbReference type="GO" id="GO:0003729">
    <property type="term" value="F:mRNA binding"/>
    <property type="evidence" value="ECO:0007669"/>
    <property type="project" value="TreeGrafter"/>
</dbReference>
<keyword evidence="6" id="KW-1185">Reference proteome</keyword>
<dbReference type="GO" id="GO:0007005">
    <property type="term" value="P:mitochondrion organization"/>
    <property type="evidence" value="ECO:0007669"/>
    <property type="project" value="TreeGrafter"/>
</dbReference>
<comment type="similarity">
    <text evidence="1">Belongs to the PPR family. P subfamily.</text>
</comment>